<organism evidence="5 6">
    <name type="scientific">Streptoalloteichus tenebrarius (strain ATCC 17920 / DSM 40477 / JCM 4838 / CBS 697.72 / NBRC 16177 / NCIMB 11028 / NRRL B-12390 / A12253. 1 / ISP 5477)</name>
    <name type="common">Streptomyces tenebrarius</name>
    <dbReference type="NCBI Taxonomy" id="1933"/>
    <lineage>
        <taxon>Bacteria</taxon>
        <taxon>Bacillati</taxon>
        <taxon>Actinomycetota</taxon>
        <taxon>Actinomycetes</taxon>
        <taxon>Pseudonocardiales</taxon>
        <taxon>Pseudonocardiaceae</taxon>
        <taxon>Streptoalloteichus</taxon>
    </lineage>
</organism>
<feature type="domain" description="HTH marR-type" evidence="4">
    <location>
        <begin position="10"/>
        <end position="139"/>
    </location>
</feature>
<dbReference type="InterPro" id="IPR000835">
    <property type="entry name" value="HTH_MarR-typ"/>
</dbReference>
<evidence type="ECO:0000256" key="2">
    <source>
        <dbReference type="ARBA" id="ARBA00023125"/>
    </source>
</evidence>
<keyword evidence="3" id="KW-0804">Transcription</keyword>
<evidence type="ECO:0000256" key="3">
    <source>
        <dbReference type="ARBA" id="ARBA00023163"/>
    </source>
</evidence>
<evidence type="ECO:0000259" key="4">
    <source>
        <dbReference type="PROSITE" id="PS50995"/>
    </source>
</evidence>
<sequence>MTHGGDEDQALELARVLVGVAERLKVEFASAVHDVGLTPQQAGLLIWLREPTPMRVLADHLRCDASNVTGIVDRLEVKGYVGRKADPRDRRVKLVVLTPEGEEVAGRLRRGVGERDAVLAGLTTGQRRQLLDLLRPLVDD</sequence>
<dbReference type="PANTHER" id="PTHR33164">
    <property type="entry name" value="TRANSCRIPTIONAL REGULATOR, MARR FAMILY"/>
    <property type="match status" value="1"/>
</dbReference>
<dbReference type="GO" id="GO:0003677">
    <property type="term" value="F:DNA binding"/>
    <property type="evidence" value="ECO:0007669"/>
    <property type="project" value="UniProtKB-KW"/>
</dbReference>
<keyword evidence="2 5" id="KW-0238">DNA-binding</keyword>
<evidence type="ECO:0000313" key="6">
    <source>
        <dbReference type="Proteomes" id="UP001205311"/>
    </source>
</evidence>
<accession>A0ABT1HV76</accession>
<proteinExistence type="predicted"/>
<dbReference type="Pfam" id="PF01047">
    <property type="entry name" value="MarR"/>
    <property type="match status" value="1"/>
</dbReference>
<dbReference type="SUPFAM" id="SSF46785">
    <property type="entry name" value="Winged helix' DNA-binding domain"/>
    <property type="match status" value="1"/>
</dbReference>
<dbReference type="InterPro" id="IPR023187">
    <property type="entry name" value="Tscrpt_reg_MarR-type_CS"/>
</dbReference>
<dbReference type="Proteomes" id="UP001205311">
    <property type="component" value="Unassembled WGS sequence"/>
</dbReference>
<dbReference type="RefSeq" id="WP_253670313.1">
    <property type="nucleotide sequence ID" value="NZ_JAMTCP010000016.1"/>
</dbReference>
<comment type="caution">
    <text evidence="5">The sequence shown here is derived from an EMBL/GenBank/DDBJ whole genome shotgun (WGS) entry which is preliminary data.</text>
</comment>
<protein>
    <submittedName>
        <fullName evidence="5">DNA-binding transcriptional regulator, MarR family</fullName>
    </submittedName>
</protein>
<dbReference type="InterPro" id="IPR039422">
    <property type="entry name" value="MarR/SlyA-like"/>
</dbReference>
<dbReference type="PROSITE" id="PS50995">
    <property type="entry name" value="HTH_MARR_2"/>
    <property type="match status" value="1"/>
</dbReference>
<name>A0ABT1HV76_STRSD</name>
<dbReference type="InterPro" id="IPR036390">
    <property type="entry name" value="WH_DNA-bd_sf"/>
</dbReference>
<keyword evidence="1" id="KW-0805">Transcription regulation</keyword>
<keyword evidence="6" id="KW-1185">Reference proteome</keyword>
<gene>
    <name evidence="5" type="ORF">LX15_003124</name>
</gene>
<evidence type="ECO:0000313" key="5">
    <source>
        <dbReference type="EMBL" id="MCP2259423.1"/>
    </source>
</evidence>
<evidence type="ECO:0000256" key="1">
    <source>
        <dbReference type="ARBA" id="ARBA00023015"/>
    </source>
</evidence>
<dbReference type="PANTHER" id="PTHR33164:SF99">
    <property type="entry name" value="MARR FAMILY REGULATORY PROTEIN"/>
    <property type="match status" value="1"/>
</dbReference>
<dbReference type="Gene3D" id="1.10.10.10">
    <property type="entry name" value="Winged helix-like DNA-binding domain superfamily/Winged helix DNA-binding domain"/>
    <property type="match status" value="1"/>
</dbReference>
<reference evidence="5 6" key="1">
    <citation type="submission" date="2022-06" db="EMBL/GenBank/DDBJ databases">
        <title>Genomic Encyclopedia of Archaeal and Bacterial Type Strains, Phase II (KMG-II): from individual species to whole genera.</title>
        <authorList>
            <person name="Goeker M."/>
        </authorList>
    </citation>
    <scope>NUCLEOTIDE SEQUENCE [LARGE SCALE GENOMIC DNA]</scope>
    <source>
        <strain evidence="5 6">DSM 40477</strain>
    </source>
</reference>
<dbReference type="SMART" id="SM00347">
    <property type="entry name" value="HTH_MARR"/>
    <property type="match status" value="1"/>
</dbReference>
<dbReference type="PRINTS" id="PR00598">
    <property type="entry name" value="HTHMARR"/>
</dbReference>
<dbReference type="PROSITE" id="PS01117">
    <property type="entry name" value="HTH_MARR_1"/>
    <property type="match status" value="1"/>
</dbReference>
<dbReference type="EMBL" id="JAMTCP010000016">
    <property type="protein sequence ID" value="MCP2259423.1"/>
    <property type="molecule type" value="Genomic_DNA"/>
</dbReference>
<dbReference type="InterPro" id="IPR036388">
    <property type="entry name" value="WH-like_DNA-bd_sf"/>
</dbReference>